<dbReference type="GO" id="GO:0016779">
    <property type="term" value="F:nucleotidyltransferase activity"/>
    <property type="evidence" value="ECO:0007669"/>
    <property type="project" value="UniProtKB-KW"/>
</dbReference>
<evidence type="ECO:0000256" key="7">
    <source>
        <dbReference type="ARBA" id="ARBA00022695"/>
    </source>
</evidence>
<dbReference type="OrthoDB" id="9977239at2759"/>
<keyword evidence="10" id="KW-0479">Metal-binding</keyword>
<evidence type="ECO:0000313" key="15">
    <source>
        <dbReference type="Proteomes" id="UP000663834"/>
    </source>
</evidence>
<sequence length="1352" mass="154603">MAEYIKGDNLDWFMRISDIVKEPIQTLIPIDDLQDVPLVPLEIAVEHLAPFLPKIESYACTAKQRSKNPPSHGMTIDESAAIMLYTMGWKPTEKCLYVVLNATLRSEDRSKLKHWLLYLKLFLTALSKIPSEHRHVFRGIKADLHEYYPSGKKIVWGSFSSCAAFIDILESNLLLGISGTRTIFDIECDSGKDISQYSYFPQEKEVIIVIATQFTVTGCLNEGNGLFTIQLKETKPSHHLLKPVTHFSEPKKTYPNKNDDRRIRSAQYHLKYSAAVEHDLGHSNELESTELCRDGGRCKNMDPDHLKAYRHVPLCRYHLECVDFIRGSAEHCRDYRHCKPTCRFGHFCVKFHDEKHLSEENHPFPSPCPFTPFHCRQYNSLCETNNTRALPIDVQKHCLQYSHVCRYGRQCYETSDIHWKTTIHVIRNICSLGDKCTKIDQDDHLTSFSHPGIADIRRLCPYQANACRDKQKPEHIKQYRHHGKHDSSGVISCFGQNNKTNFVKNQVRTIQAINKYAKTLNPNNILSIPMEIQKWIKGLQPVHRCSKVIFESILVHGHVMSRSHMENLKNPLFVAQAVQEHKRIRGIFDRYKTPAIEDHVKEYIRAIVSLEYSKKHSKTPVTDATPSKTPMPVDSNDYYDTILKKERIFPSLIKPDEVIIIKNCAIAIAEASWNLYNSPSGIGYSNDKALGTDKHVFSVLGPHLGHYYGDIFLVFKSDVMFHPDTNFSPQAATSFMSGRTFLYRPWIKDPGTSAEKIRCFHESKLHCAIPGYEYAVAAELIAVSGLEKKTLAVDLKTIINRWIEVDAHQVLEAHLPQLVPLDYIEEVYIPRNLFASLTSTAQESAQKVFRDALHITNHDINLTDAGGTGPHPVAKSRSDYQDFVTNTLIKKFEKRKEYEKHFRGISLTIAPSQCMDHTVLPLTISDAYDQYCRLHKQGSHDDKNIYIYWEAMHGDMMLTLSDEPINPHVSQPHIRCLVCYIAERPATATLNYNESYSYLNAGEPFRHGVIKTDGRCSSSSQSFYRGCNVEDFLTYCLRIEKNTGQVTLSHAGPNSIYCYETITCKFLKASLDLNKLQYIHLSAGSQKVPVRNLIINFELMSDLHPSFDTNFKRGDEAFPRSKKSYDVDRDVPIKTSPSDSLVYGVTDKKLSPCQYSINCRLQESSKHMKEYSHPCPYSEICRYKNNEPHLTHEPRQVEQCPWIGSCQKLDNPVHRAKYRHPGYPDFIMPCCDGINCRNKTSDHRAKYSHGELIDINEFLSSRKLPVKYHSKHGEVEDTDIKTSGPRTPCRYGSGCPDQSDSGHSSMYSHPSDVASKRLTSSSLKRVACRYGHDCPNQNDYDHCSQYSHPRGE</sequence>
<keyword evidence="6 11" id="KW-0808">Transferase</keyword>
<dbReference type="Pfam" id="PF01129">
    <property type="entry name" value="ART"/>
    <property type="match status" value="1"/>
</dbReference>
<evidence type="ECO:0000256" key="12">
    <source>
        <dbReference type="SAM" id="MobiDB-lite"/>
    </source>
</evidence>
<feature type="compositionally biased region" description="Basic and acidic residues" evidence="12">
    <location>
        <begin position="1271"/>
        <end position="1280"/>
    </location>
</feature>
<protein>
    <recommendedName>
        <fullName evidence="11">NAD(P)(+)--arginine ADP-ribosyltransferase</fullName>
        <ecNumber evidence="11">2.4.2.31</ecNumber>
    </recommendedName>
    <alternativeName>
        <fullName evidence="11">Mono(ADP-ribosyl)transferase</fullName>
    </alternativeName>
</protein>
<feature type="compositionally biased region" description="Polar residues" evidence="12">
    <location>
        <begin position="1296"/>
        <end position="1308"/>
    </location>
</feature>
<keyword evidence="10" id="KW-0862">Zinc</keyword>
<dbReference type="GO" id="GO:0003950">
    <property type="term" value="F:NAD+ poly-ADP-ribosyltransferase activity"/>
    <property type="evidence" value="ECO:0007669"/>
    <property type="project" value="TreeGrafter"/>
</dbReference>
<keyword evidence="5 11" id="KW-0328">Glycosyltransferase</keyword>
<dbReference type="PROSITE" id="PS51996">
    <property type="entry name" value="TR_MART"/>
    <property type="match status" value="1"/>
</dbReference>
<feature type="domain" description="C3H1-type" evidence="13">
    <location>
        <begin position="326"/>
        <end position="355"/>
    </location>
</feature>
<dbReference type="PROSITE" id="PS50103">
    <property type="entry name" value="ZF_C3H1"/>
    <property type="match status" value="1"/>
</dbReference>
<dbReference type="InterPro" id="IPR000768">
    <property type="entry name" value="ART"/>
</dbReference>
<dbReference type="InterPro" id="IPR050999">
    <property type="entry name" value="ADP-ribosyltransferase_ARG"/>
</dbReference>
<keyword evidence="3" id="KW-0964">Secreted</keyword>
<evidence type="ECO:0000256" key="8">
    <source>
        <dbReference type="ARBA" id="ARBA00023026"/>
    </source>
</evidence>
<evidence type="ECO:0000256" key="2">
    <source>
        <dbReference type="ARBA" id="ARBA00009558"/>
    </source>
</evidence>
<accession>A0A816FWA5</accession>
<evidence type="ECO:0000256" key="10">
    <source>
        <dbReference type="PROSITE-ProRule" id="PRU00723"/>
    </source>
</evidence>
<evidence type="ECO:0000256" key="6">
    <source>
        <dbReference type="ARBA" id="ARBA00022679"/>
    </source>
</evidence>
<dbReference type="Gene3D" id="3.90.176.10">
    <property type="entry name" value="Toxin ADP-ribosyltransferase, Chain A, domain 1"/>
    <property type="match status" value="1"/>
</dbReference>
<keyword evidence="11" id="KW-0521">NADP</keyword>
<comment type="catalytic activity">
    <reaction evidence="9 11">
        <text>L-arginyl-[protein] + NAD(+) = N(omega)-(ADP-D-ribosyl)-L-arginyl-[protein] + nicotinamide + H(+)</text>
        <dbReference type="Rhea" id="RHEA:19149"/>
        <dbReference type="Rhea" id="RHEA-COMP:10532"/>
        <dbReference type="Rhea" id="RHEA-COMP:15087"/>
        <dbReference type="ChEBI" id="CHEBI:15378"/>
        <dbReference type="ChEBI" id="CHEBI:17154"/>
        <dbReference type="ChEBI" id="CHEBI:29965"/>
        <dbReference type="ChEBI" id="CHEBI:57540"/>
        <dbReference type="ChEBI" id="CHEBI:142554"/>
        <dbReference type="EC" id="2.4.2.31"/>
    </reaction>
</comment>
<dbReference type="SUPFAM" id="SSF56399">
    <property type="entry name" value="ADP-ribosylation"/>
    <property type="match status" value="1"/>
</dbReference>
<feature type="region of interest" description="Disordered" evidence="12">
    <location>
        <begin position="1271"/>
        <end position="1318"/>
    </location>
</feature>
<dbReference type="InterPro" id="IPR000571">
    <property type="entry name" value="Znf_CCCH"/>
</dbReference>
<proteinExistence type="inferred from homology"/>
<dbReference type="GO" id="GO:0106274">
    <property type="term" value="F:NAD+-protein-arginine ADP-ribosyltransferase activity"/>
    <property type="evidence" value="ECO:0007669"/>
    <property type="project" value="UniProtKB-EC"/>
</dbReference>
<evidence type="ECO:0000259" key="13">
    <source>
        <dbReference type="PROSITE" id="PS50103"/>
    </source>
</evidence>
<dbReference type="GO" id="GO:0090729">
    <property type="term" value="F:toxin activity"/>
    <property type="evidence" value="ECO:0007669"/>
    <property type="project" value="UniProtKB-KW"/>
</dbReference>
<keyword evidence="8" id="KW-0843">Virulence</keyword>
<dbReference type="GO" id="GO:0008270">
    <property type="term" value="F:zinc ion binding"/>
    <property type="evidence" value="ECO:0007669"/>
    <property type="project" value="UniProtKB-KW"/>
</dbReference>
<keyword evidence="11" id="KW-0520">NAD</keyword>
<dbReference type="Proteomes" id="UP000663834">
    <property type="component" value="Unassembled WGS sequence"/>
</dbReference>
<evidence type="ECO:0000256" key="3">
    <source>
        <dbReference type="ARBA" id="ARBA00022525"/>
    </source>
</evidence>
<dbReference type="PANTHER" id="PTHR10339">
    <property type="entry name" value="ADP-RIBOSYLTRANSFERASE"/>
    <property type="match status" value="1"/>
</dbReference>
<evidence type="ECO:0000256" key="1">
    <source>
        <dbReference type="ARBA" id="ARBA00004613"/>
    </source>
</evidence>
<gene>
    <name evidence="14" type="ORF">KQP761_LOCUS33333</name>
</gene>
<dbReference type="GO" id="GO:0005576">
    <property type="term" value="C:extracellular region"/>
    <property type="evidence" value="ECO:0007669"/>
    <property type="project" value="UniProtKB-SubCell"/>
</dbReference>
<keyword evidence="4" id="KW-0800">Toxin</keyword>
<dbReference type="EMBL" id="CAJNOW010018665">
    <property type="protein sequence ID" value="CAF1667020.1"/>
    <property type="molecule type" value="Genomic_DNA"/>
</dbReference>
<keyword evidence="7" id="KW-0548">Nucleotidyltransferase</keyword>
<evidence type="ECO:0000256" key="4">
    <source>
        <dbReference type="ARBA" id="ARBA00022656"/>
    </source>
</evidence>
<name>A0A816FWA5_9BILA</name>
<evidence type="ECO:0000256" key="5">
    <source>
        <dbReference type="ARBA" id="ARBA00022676"/>
    </source>
</evidence>
<dbReference type="PANTHER" id="PTHR10339:SF25">
    <property type="entry name" value="SECRETED EXOENZYME S"/>
    <property type="match status" value="1"/>
</dbReference>
<reference evidence="14" key="1">
    <citation type="submission" date="2021-02" db="EMBL/GenBank/DDBJ databases">
        <authorList>
            <person name="Nowell W R."/>
        </authorList>
    </citation>
    <scope>NUCLEOTIDE SEQUENCE</scope>
</reference>
<comment type="caution">
    <text evidence="14">The sequence shown here is derived from an EMBL/GenBank/DDBJ whole genome shotgun (WGS) entry which is preliminary data.</text>
</comment>
<keyword evidence="10" id="KW-0863">Zinc-finger</keyword>
<dbReference type="EC" id="2.4.2.31" evidence="11"/>
<comment type="subcellular location">
    <subcellularLocation>
        <location evidence="1">Secreted</location>
    </subcellularLocation>
</comment>
<evidence type="ECO:0000256" key="9">
    <source>
        <dbReference type="ARBA" id="ARBA00047597"/>
    </source>
</evidence>
<evidence type="ECO:0000313" key="14">
    <source>
        <dbReference type="EMBL" id="CAF1667020.1"/>
    </source>
</evidence>
<comment type="similarity">
    <text evidence="2 11">Belongs to the Arg-specific ADP-ribosyltransferase family.</text>
</comment>
<evidence type="ECO:0000256" key="11">
    <source>
        <dbReference type="RuleBase" id="RU361228"/>
    </source>
</evidence>
<feature type="zinc finger region" description="C3H1-type" evidence="10">
    <location>
        <begin position="326"/>
        <end position="355"/>
    </location>
</feature>
<organism evidence="14 15">
    <name type="scientific">Rotaria magnacalcarata</name>
    <dbReference type="NCBI Taxonomy" id="392030"/>
    <lineage>
        <taxon>Eukaryota</taxon>
        <taxon>Metazoa</taxon>
        <taxon>Spiralia</taxon>
        <taxon>Gnathifera</taxon>
        <taxon>Rotifera</taxon>
        <taxon>Eurotatoria</taxon>
        <taxon>Bdelloidea</taxon>
        <taxon>Philodinida</taxon>
        <taxon>Philodinidae</taxon>
        <taxon>Rotaria</taxon>
    </lineage>
</organism>